<organism evidence="2 3">
    <name type="scientific">Thermodesulfitimonas autotrophica</name>
    <dbReference type="NCBI Taxonomy" id="1894989"/>
    <lineage>
        <taxon>Bacteria</taxon>
        <taxon>Bacillati</taxon>
        <taxon>Bacillota</taxon>
        <taxon>Clostridia</taxon>
        <taxon>Thermoanaerobacterales</taxon>
        <taxon>Thermoanaerobacteraceae</taxon>
        <taxon>Thermodesulfitimonas</taxon>
    </lineage>
</organism>
<keyword evidence="3" id="KW-1185">Reference proteome</keyword>
<dbReference type="InterPro" id="IPR035919">
    <property type="entry name" value="EAL_sf"/>
</dbReference>
<dbReference type="PANTHER" id="PTHR33121:SF76">
    <property type="entry name" value="SIGNALING PROTEIN"/>
    <property type="match status" value="1"/>
</dbReference>
<evidence type="ECO:0000313" key="2">
    <source>
        <dbReference type="EMBL" id="RPF49587.1"/>
    </source>
</evidence>
<proteinExistence type="predicted"/>
<dbReference type="PROSITE" id="PS50883">
    <property type="entry name" value="EAL"/>
    <property type="match status" value="1"/>
</dbReference>
<dbReference type="SMART" id="SM00052">
    <property type="entry name" value="EAL"/>
    <property type="match status" value="1"/>
</dbReference>
<feature type="domain" description="EAL" evidence="1">
    <location>
        <begin position="1"/>
        <end position="231"/>
    </location>
</feature>
<dbReference type="EMBL" id="RKRE01000001">
    <property type="protein sequence ID" value="RPF49587.1"/>
    <property type="molecule type" value="Genomic_DNA"/>
</dbReference>
<dbReference type="RefSeq" id="WP_170157665.1">
    <property type="nucleotide sequence ID" value="NZ_RKRE01000001.1"/>
</dbReference>
<dbReference type="InterPro" id="IPR001633">
    <property type="entry name" value="EAL_dom"/>
</dbReference>
<dbReference type="Proteomes" id="UP000282654">
    <property type="component" value="Unassembled WGS sequence"/>
</dbReference>
<sequence>MFNLEYQPIVQAKTLNLMGYEALLRHREHRNPLEAIDEARKQGTLALLEAAILERAARDVVATNSRLWWNLTWDDFSSPAFLPKALKRLADAGMPPSRVVVELSERSLMDKEEFIAAAERWIYNGFGIALDDFGSGRSNQDLLFGEIRPHAVKFDRSLCHGVSEDEDRGRFLVAQIKEIWRLGIDVVVEGIETREDLAFFKALSVPVGIQGFVFGYPAMFSVLEEKREEWIRIACG</sequence>
<evidence type="ECO:0000259" key="1">
    <source>
        <dbReference type="PROSITE" id="PS50883"/>
    </source>
</evidence>
<dbReference type="PANTHER" id="PTHR33121">
    <property type="entry name" value="CYCLIC DI-GMP PHOSPHODIESTERASE PDEF"/>
    <property type="match status" value="1"/>
</dbReference>
<dbReference type="CDD" id="cd01948">
    <property type="entry name" value="EAL"/>
    <property type="match status" value="1"/>
</dbReference>
<name>A0A3N5AXC3_9THEO</name>
<protein>
    <submittedName>
        <fullName evidence="2">EAL domain-containing protein (Putative c-di-GMP-specific phosphodiesterase class I)</fullName>
    </submittedName>
</protein>
<dbReference type="InterPro" id="IPR050706">
    <property type="entry name" value="Cyclic-di-GMP_PDE-like"/>
</dbReference>
<evidence type="ECO:0000313" key="3">
    <source>
        <dbReference type="Proteomes" id="UP000282654"/>
    </source>
</evidence>
<reference evidence="2 3" key="1">
    <citation type="submission" date="2018-11" db="EMBL/GenBank/DDBJ databases">
        <title>Genomic Encyclopedia of Type Strains, Phase IV (KMG-IV): sequencing the most valuable type-strain genomes for metagenomic binning, comparative biology and taxonomic classification.</title>
        <authorList>
            <person name="Goeker M."/>
        </authorList>
    </citation>
    <scope>NUCLEOTIDE SEQUENCE [LARGE SCALE GENOMIC DNA]</scope>
    <source>
        <strain evidence="2 3">DSM 102936</strain>
    </source>
</reference>
<accession>A0A3N5AXC3</accession>
<gene>
    <name evidence="2" type="ORF">EDD75_0405</name>
</gene>
<dbReference type="Gene3D" id="3.20.20.450">
    <property type="entry name" value="EAL domain"/>
    <property type="match status" value="1"/>
</dbReference>
<comment type="caution">
    <text evidence="2">The sequence shown here is derived from an EMBL/GenBank/DDBJ whole genome shotgun (WGS) entry which is preliminary data.</text>
</comment>
<dbReference type="GO" id="GO:0071111">
    <property type="term" value="F:cyclic-guanylate-specific phosphodiesterase activity"/>
    <property type="evidence" value="ECO:0007669"/>
    <property type="project" value="InterPro"/>
</dbReference>
<dbReference type="SUPFAM" id="SSF141868">
    <property type="entry name" value="EAL domain-like"/>
    <property type="match status" value="1"/>
</dbReference>
<dbReference type="Pfam" id="PF00563">
    <property type="entry name" value="EAL"/>
    <property type="match status" value="1"/>
</dbReference>
<dbReference type="AlphaFoldDB" id="A0A3N5AXC3"/>